<dbReference type="Proteomes" id="UP000516235">
    <property type="component" value="Chromosome"/>
</dbReference>
<gene>
    <name evidence="3" type="primary">treY</name>
    <name evidence="2" type="ORF">H7348_01400</name>
    <name evidence="3" type="ORF">IAU68_07800</name>
</gene>
<dbReference type="PANTHER" id="PTHR10357:SF216">
    <property type="entry name" value="MALTOOLIGOSYL TREHALOSE SYNTHASE-RELATED"/>
    <property type="match status" value="1"/>
</dbReference>
<reference evidence="4 5" key="1">
    <citation type="submission" date="2020-08" db="EMBL/GenBank/DDBJ databases">
        <title>novel species in genus Corynebacterium.</title>
        <authorList>
            <person name="Zhang G."/>
        </authorList>
    </citation>
    <scope>NUCLEOTIDE SEQUENCE [LARGE SCALE GENOMIC DNA]</scope>
    <source>
        <strain evidence="3">Zg-917</strain>
        <strain evidence="4 5">zg-917</strain>
    </source>
</reference>
<dbReference type="EMBL" id="JACMYE010000001">
    <property type="protein sequence ID" value="MBC3177974.1"/>
    <property type="molecule type" value="Genomic_DNA"/>
</dbReference>
<dbReference type="SUPFAM" id="SSF51445">
    <property type="entry name" value="(Trans)glycosidases"/>
    <property type="match status" value="1"/>
</dbReference>
<dbReference type="Gene3D" id="1.10.10.470">
    <property type="entry name" value="Maltooligosyl trehalose synthase, domain 4"/>
    <property type="match status" value="1"/>
</dbReference>
<organism evidence="3 4">
    <name type="scientific">Corynebacterium lujinxingii</name>
    <dbReference type="NCBI Taxonomy" id="2763010"/>
    <lineage>
        <taxon>Bacteria</taxon>
        <taxon>Bacillati</taxon>
        <taxon>Actinomycetota</taxon>
        <taxon>Actinomycetes</taxon>
        <taxon>Mycobacteriales</taxon>
        <taxon>Corynebacteriaceae</taxon>
        <taxon>Corynebacterium</taxon>
    </lineage>
</organism>
<dbReference type="InterPro" id="IPR017853">
    <property type="entry name" value="GH"/>
</dbReference>
<dbReference type="KEGG" id="cluj:IAU68_07800"/>
<evidence type="ECO:0000313" key="2">
    <source>
        <dbReference type="EMBL" id="MBC3177974.1"/>
    </source>
</evidence>
<protein>
    <submittedName>
        <fullName evidence="3">Malto-oligosyltrehalose synthase</fullName>
    </submittedName>
</protein>
<proteinExistence type="predicted"/>
<dbReference type="SMART" id="SM00642">
    <property type="entry name" value="Aamy"/>
    <property type="match status" value="1"/>
</dbReference>
<name>A0A7H0JX38_9CORY</name>
<dbReference type="AlphaFoldDB" id="A0A7H0JX38"/>
<dbReference type="InterPro" id="IPR012767">
    <property type="entry name" value="Trehalose_TreY"/>
</dbReference>
<feature type="domain" description="Glycosyl hydrolase family 13 catalytic" evidence="1">
    <location>
        <begin position="17"/>
        <end position="654"/>
    </location>
</feature>
<dbReference type="PANTHER" id="PTHR10357">
    <property type="entry name" value="ALPHA-AMYLASE FAMILY MEMBER"/>
    <property type="match status" value="1"/>
</dbReference>
<dbReference type="Gene3D" id="3.30.1590.10">
    <property type="entry name" value="Maltooligosyl trehalose synthase, domain 2"/>
    <property type="match status" value="1"/>
</dbReference>
<dbReference type="CDD" id="cd11336">
    <property type="entry name" value="AmyAc_MTSase"/>
    <property type="match status" value="1"/>
</dbReference>
<dbReference type="RefSeq" id="WP_171192747.1">
    <property type="nucleotide sequence ID" value="NZ_CP061032.1"/>
</dbReference>
<dbReference type="Gene3D" id="3.20.20.80">
    <property type="entry name" value="Glycosidases"/>
    <property type="match status" value="1"/>
</dbReference>
<evidence type="ECO:0000313" key="4">
    <source>
        <dbReference type="Proteomes" id="UP000516235"/>
    </source>
</evidence>
<dbReference type="Pfam" id="PF00128">
    <property type="entry name" value="Alpha-amylase"/>
    <property type="match status" value="1"/>
</dbReference>
<accession>A0A7H0JX38</accession>
<dbReference type="Gene3D" id="1.10.150.200">
    <property type="entry name" value="Maltooligosyl trehalose synthase, domain 3"/>
    <property type="match status" value="1"/>
</dbReference>
<dbReference type="GO" id="GO:0047470">
    <property type="term" value="F:(1,4)-alpha-D-glucan 1-alpha-D-glucosylmutase activity"/>
    <property type="evidence" value="ECO:0007669"/>
    <property type="project" value="TreeGrafter"/>
</dbReference>
<evidence type="ECO:0000313" key="3">
    <source>
        <dbReference type="EMBL" id="QNP89604.1"/>
    </source>
</evidence>
<dbReference type="NCBIfam" id="TIGR02401">
    <property type="entry name" value="trehalose_TreY"/>
    <property type="match status" value="1"/>
</dbReference>
<dbReference type="InterPro" id="IPR013797">
    <property type="entry name" value="Maltooligo_trehalose_synth_4"/>
</dbReference>
<dbReference type="InterPro" id="IPR006047">
    <property type="entry name" value="GH13_cat_dom"/>
</dbReference>
<evidence type="ECO:0000259" key="1">
    <source>
        <dbReference type="SMART" id="SM00642"/>
    </source>
</evidence>
<evidence type="ECO:0000313" key="5">
    <source>
        <dbReference type="Proteomes" id="UP000642876"/>
    </source>
</evidence>
<keyword evidence="5" id="KW-1185">Reference proteome</keyword>
<dbReference type="GO" id="GO:0030980">
    <property type="term" value="P:alpha-glucan catabolic process"/>
    <property type="evidence" value="ECO:0007669"/>
    <property type="project" value="TreeGrafter"/>
</dbReference>
<dbReference type="GO" id="GO:0005992">
    <property type="term" value="P:trehalose biosynthetic process"/>
    <property type="evidence" value="ECO:0007669"/>
    <property type="project" value="TreeGrafter"/>
</dbReference>
<dbReference type="Proteomes" id="UP000642876">
    <property type="component" value="Unassembled WGS sequence"/>
</dbReference>
<sequence length="741" mass="82556">MRRPITSTYRLQLRGPDADPAGRRFGFAEAAEQVPYLRDLGVSHLYLSPIFTAPPTSSHNYDITDPNQVNPALGGIDGLRELAQTTHEAGMGLIVDIVPNHLGVESPHLNRWWWDVLKHGRDSEYAHFFDIDWSAGKINLPVLGSPDDTAALRIDSTSDGERVLRYHDRIFPLAPGTYPTAQSAHEKQAYALTYWREGDVSYRRFFSINGLAGLRQEDPDVFERTHQGLRVLLDDNLIDGVRVDHPDGLAAPLSYLKALRKMIGPDRWLIVEKILAPDEPLDAQLPVDGTTGYDALREFDGVFVDPAAATVLPEAESSAAAMKRRMAQSELAPEIRRLARVIGGEDVTDTLIQLLSHLPVYRADYPSLSRVTATIVADIAMREPHRCPALDTITAALANNDEAATRFAQVSGAVMAKGVEDTLFYRLHRLVALQEVGGAPERFGVSPAEFHLLQAERERYWPRAMTTLTTHDTKRSEDTRARIIGISELPDEYLCLAGDVFAETPPPDEAAGHFLLQNILGAWPRGDEKDFLERMQAYALKAVREADRHTSWTDNNAEYEAHITEWVAKVVGSDQVAAFALRLNRAGEQVSLGRKLLHLVGPGIPDVYQGQEGFDFSLVDPDNRRFVDYGPHEQAADRAKHRIVREALTLRRDHPEYFRGYRPVLACGEAARHLIGMERTNVIAVATRLPISLERRGGWGDTTIKLDGTWTDQLTGHVFYGVTTVRELLADLPTALLVQRG</sequence>
<dbReference type="EMBL" id="CP061032">
    <property type="protein sequence ID" value="QNP89604.1"/>
    <property type="molecule type" value="Genomic_DNA"/>
</dbReference>